<evidence type="ECO:0000313" key="4">
    <source>
        <dbReference type="EMBL" id="MPA30736.1"/>
    </source>
</evidence>
<protein>
    <submittedName>
        <fullName evidence="4">Putative ataxin-10</fullName>
    </submittedName>
</protein>
<dbReference type="AlphaFoldDB" id="A0A5B6YH55"/>
<sequence>MNHNIYDTEKIEYFGTVLSFRSVLSLPENILLPLFSVSNSSTIERAVEILTEASKTADGRSDLASKNILPIVLQLCQNLSDPSASHLLLLSLKLLRNLCAGEVANQNLFIEQNGVGIVLAALNPLSLASDSDYGIIRMGLQILANVSLAGEKHQRAIWHQFFPCKFVEIASVRRKETCDPLCMIIYTCCDGSHGLFAELCGDQGLPIMADIVRTASAVGFGEDWLKLLLSKICLEENLLPQLFSKLWPAGASENTEDIKFRDGVFVSEQAFLLNILSGILNERIEDISISNDFALYILGILKQAVGVVDFVSRGKSGLPTGSVSIDVLGYSLTILRDICASDGVGGFTEDSVDVVDSLVSSGFLELLLCLLRELEPPTIIRKAMKQDENQEGTTSYSPKLCPYKGFRRDIVAVIGNCAYRRKHIQDEIRQKNEILLLLQQCVIDEDNPFLREWGIWSVRNLLEGNAENQRVVAELELQGSVDVPEIAGLGLRVEFDQRTRRAKLVNAL</sequence>
<dbReference type="Pfam" id="PF09759">
    <property type="entry name" value="Atx10homo_assoc"/>
    <property type="match status" value="1"/>
</dbReference>
<dbReference type="Gene3D" id="1.25.10.10">
    <property type="entry name" value="Leucine-rich Repeat Variant"/>
    <property type="match status" value="2"/>
</dbReference>
<evidence type="ECO:0000256" key="1">
    <source>
        <dbReference type="ARBA" id="ARBA00022618"/>
    </source>
</evidence>
<keyword evidence="1" id="KW-0132">Cell division</keyword>
<dbReference type="InterPro" id="IPR016024">
    <property type="entry name" value="ARM-type_fold"/>
</dbReference>
<feature type="domain" description="Ataxin-10" evidence="3">
    <location>
        <begin position="406"/>
        <end position="499"/>
    </location>
</feature>
<gene>
    <name evidence="4" type="ORF">Din_000177</name>
</gene>
<dbReference type="PANTHER" id="PTHR13255">
    <property type="entry name" value="ATAXIN-10"/>
    <property type="match status" value="1"/>
</dbReference>
<dbReference type="InterPro" id="IPR019156">
    <property type="entry name" value="Ataxin-10_domain"/>
</dbReference>
<evidence type="ECO:0000256" key="2">
    <source>
        <dbReference type="ARBA" id="ARBA00023306"/>
    </source>
</evidence>
<accession>A0A5B6YH55</accession>
<proteinExistence type="predicted"/>
<dbReference type="EMBL" id="GHES01000177">
    <property type="protein sequence ID" value="MPA30736.1"/>
    <property type="molecule type" value="Transcribed_RNA"/>
</dbReference>
<dbReference type="InterPro" id="IPR051374">
    <property type="entry name" value="Ataxin-10/CTR86_families"/>
</dbReference>
<dbReference type="InterPro" id="IPR011989">
    <property type="entry name" value="ARM-like"/>
</dbReference>
<evidence type="ECO:0000259" key="3">
    <source>
        <dbReference type="Pfam" id="PF09759"/>
    </source>
</evidence>
<organism evidence="4">
    <name type="scientific">Davidia involucrata</name>
    <name type="common">Dove tree</name>
    <dbReference type="NCBI Taxonomy" id="16924"/>
    <lineage>
        <taxon>Eukaryota</taxon>
        <taxon>Viridiplantae</taxon>
        <taxon>Streptophyta</taxon>
        <taxon>Embryophyta</taxon>
        <taxon>Tracheophyta</taxon>
        <taxon>Spermatophyta</taxon>
        <taxon>Magnoliopsida</taxon>
        <taxon>eudicotyledons</taxon>
        <taxon>Gunneridae</taxon>
        <taxon>Pentapetalae</taxon>
        <taxon>asterids</taxon>
        <taxon>Cornales</taxon>
        <taxon>Nyssaceae</taxon>
        <taxon>Davidia</taxon>
    </lineage>
</organism>
<dbReference type="PANTHER" id="PTHR13255:SF0">
    <property type="entry name" value="ATAXIN-10"/>
    <property type="match status" value="1"/>
</dbReference>
<reference evidence="4" key="1">
    <citation type="submission" date="2019-08" db="EMBL/GenBank/DDBJ databases">
        <title>Reference gene set and small RNA set construction with multiple tissues from Davidia involucrata Baill.</title>
        <authorList>
            <person name="Yang H."/>
            <person name="Zhou C."/>
            <person name="Li G."/>
            <person name="Wang J."/>
            <person name="Gao P."/>
            <person name="Wang M."/>
            <person name="Wang R."/>
            <person name="Zhao Y."/>
        </authorList>
    </citation>
    <scope>NUCLEOTIDE SEQUENCE</scope>
    <source>
        <tissue evidence="4">Mixed with DoveR01_LX</tissue>
    </source>
</reference>
<name>A0A5B6YH55_DAVIN</name>
<keyword evidence="2" id="KW-0131">Cell cycle</keyword>
<dbReference type="SUPFAM" id="SSF48371">
    <property type="entry name" value="ARM repeat"/>
    <property type="match status" value="1"/>
</dbReference>
<dbReference type="GO" id="GO:0005829">
    <property type="term" value="C:cytosol"/>
    <property type="evidence" value="ECO:0007669"/>
    <property type="project" value="TreeGrafter"/>
</dbReference>
<dbReference type="GO" id="GO:0051301">
    <property type="term" value="P:cell division"/>
    <property type="evidence" value="ECO:0007669"/>
    <property type="project" value="UniProtKB-KW"/>
</dbReference>